<keyword evidence="3" id="KW-1185">Reference proteome</keyword>
<evidence type="ECO:0000313" key="3">
    <source>
        <dbReference type="Proteomes" id="UP001469553"/>
    </source>
</evidence>
<sequence>MTQEKMSDEAAPERGGATDHTLTCLSTLQRHPLHHTSPGDKDTAFLSHQTPPTVNLRFCGFAHLSIFTHNQHVQSDSHR</sequence>
<dbReference type="Proteomes" id="UP001469553">
    <property type="component" value="Unassembled WGS sequence"/>
</dbReference>
<dbReference type="EMBL" id="JAHRIP010061154">
    <property type="protein sequence ID" value="MEQ2305092.1"/>
    <property type="molecule type" value="Genomic_DNA"/>
</dbReference>
<evidence type="ECO:0000256" key="1">
    <source>
        <dbReference type="SAM" id="MobiDB-lite"/>
    </source>
</evidence>
<accession>A0ABV0ZGX2</accession>
<evidence type="ECO:0000313" key="2">
    <source>
        <dbReference type="EMBL" id="MEQ2305092.1"/>
    </source>
</evidence>
<feature type="region of interest" description="Disordered" evidence="1">
    <location>
        <begin position="1"/>
        <end position="21"/>
    </location>
</feature>
<protein>
    <submittedName>
        <fullName evidence="2">Uncharacterized protein</fullName>
    </submittedName>
</protein>
<reference evidence="2 3" key="1">
    <citation type="submission" date="2021-06" db="EMBL/GenBank/DDBJ databases">
        <authorList>
            <person name="Palmer J.M."/>
        </authorList>
    </citation>
    <scope>NUCLEOTIDE SEQUENCE [LARGE SCALE GENOMIC DNA]</scope>
    <source>
        <strain evidence="2 3">AS_MEX2019</strain>
        <tissue evidence="2">Muscle</tissue>
    </source>
</reference>
<comment type="caution">
    <text evidence="2">The sequence shown here is derived from an EMBL/GenBank/DDBJ whole genome shotgun (WGS) entry which is preliminary data.</text>
</comment>
<gene>
    <name evidence="2" type="ORF">AMECASPLE_033998</name>
</gene>
<proteinExistence type="predicted"/>
<organism evidence="2 3">
    <name type="scientific">Ameca splendens</name>
    <dbReference type="NCBI Taxonomy" id="208324"/>
    <lineage>
        <taxon>Eukaryota</taxon>
        <taxon>Metazoa</taxon>
        <taxon>Chordata</taxon>
        <taxon>Craniata</taxon>
        <taxon>Vertebrata</taxon>
        <taxon>Euteleostomi</taxon>
        <taxon>Actinopterygii</taxon>
        <taxon>Neopterygii</taxon>
        <taxon>Teleostei</taxon>
        <taxon>Neoteleostei</taxon>
        <taxon>Acanthomorphata</taxon>
        <taxon>Ovalentaria</taxon>
        <taxon>Atherinomorphae</taxon>
        <taxon>Cyprinodontiformes</taxon>
        <taxon>Goodeidae</taxon>
        <taxon>Ameca</taxon>
    </lineage>
</organism>
<feature type="compositionally biased region" description="Basic and acidic residues" evidence="1">
    <location>
        <begin position="1"/>
        <end position="12"/>
    </location>
</feature>
<name>A0ABV0ZGX2_9TELE</name>